<accession>A0A439CME2</accession>
<dbReference type="EMBL" id="RYZI01000832">
    <property type="protein sequence ID" value="RWA03338.1"/>
    <property type="molecule type" value="Genomic_DNA"/>
</dbReference>
<name>A0A439CME2_9PEZI</name>
<sequence>MDAFGAEQDLVIKLEDLTQSDIHRYAIENLHSNQRFGALAKDQVAYHDLADEVVLRAQGVFLWVKLVVRSLIQGATYADSLADMYRRVEEFPDDLEAYFEAIVADIPLRYPQKTALTVEAMIASEEALSLVMHYFIDEVLSDPDFALNATVEAMSNVDSVIIHNQTAARLDARFKGLLEVRREWRINPEISEICRVHFIHRTAKDFLRTRFIVTDGTPSTFNPYSIISHSALATIKLIGIVKYDPVEIEMFLRFAAKIKETDVQLTKLDQAAHQIEKMKGRDANWRLLFLGSAMGYGWQWYVKEKITEATSLRALVEGLLDVHSILFTRRSIENGTVGWLIEYLSNKDAVANKDLILEIGRRFAREWWTVDFYSPHDLPRHDILCKLLANGLPLSVRMRGQYNTLRDYITKQVTPGIPYGPEPLCFLEDPGEVSNTVSTPVFVTH</sequence>
<protein>
    <recommendedName>
        <fullName evidence="1">DUF7791 domain-containing protein</fullName>
    </recommendedName>
</protein>
<keyword evidence="3" id="KW-1185">Reference proteome</keyword>
<evidence type="ECO:0000259" key="1">
    <source>
        <dbReference type="Pfam" id="PF25053"/>
    </source>
</evidence>
<dbReference type="Pfam" id="PF25053">
    <property type="entry name" value="DUF7791"/>
    <property type="match status" value="1"/>
</dbReference>
<dbReference type="InterPro" id="IPR056693">
    <property type="entry name" value="DUF7791"/>
</dbReference>
<evidence type="ECO:0000313" key="2">
    <source>
        <dbReference type="EMBL" id="RWA03338.1"/>
    </source>
</evidence>
<comment type="caution">
    <text evidence="2">The sequence shown here is derived from an EMBL/GenBank/DDBJ whole genome shotgun (WGS) entry which is preliminary data.</text>
</comment>
<proteinExistence type="predicted"/>
<feature type="domain" description="DUF7791" evidence="1">
    <location>
        <begin position="117"/>
        <end position="238"/>
    </location>
</feature>
<gene>
    <name evidence="2" type="ORF">EKO27_g11767</name>
</gene>
<reference evidence="2 3" key="1">
    <citation type="submission" date="2018-12" db="EMBL/GenBank/DDBJ databases">
        <title>Draft genome sequence of Xylaria grammica IHI A82.</title>
        <authorList>
            <person name="Buettner E."/>
            <person name="Kellner H."/>
        </authorList>
    </citation>
    <scope>NUCLEOTIDE SEQUENCE [LARGE SCALE GENOMIC DNA]</scope>
    <source>
        <strain evidence="2 3">IHI A82</strain>
    </source>
</reference>
<dbReference type="PANTHER" id="PTHR10039:SF5">
    <property type="entry name" value="NACHT DOMAIN-CONTAINING PROTEIN"/>
    <property type="match status" value="1"/>
</dbReference>
<dbReference type="Proteomes" id="UP000286045">
    <property type="component" value="Unassembled WGS sequence"/>
</dbReference>
<dbReference type="PANTHER" id="PTHR10039">
    <property type="entry name" value="AMELOGENIN"/>
    <property type="match status" value="1"/>
</dbReference>
<dbReference type="STRING" id="363999.A0A439CME2"/>
<organism evidence="2 3">
    <name type="scientific">Xylaria grammica</name>
    <dbReference type="NCBI Taxonomy" id="363999"/>
    <lineage>
        <taxon>Eukaryota</taxon>
        <taxon>Fungi</taxon>
        <taxon>Dikarya</taxon>
        <taxon>Ascomycota</taxon>
        <taxon>Pezizomycotina</taxon>
        <taxon>Sordariomycetes</taxon>
        <taxon>Xylariomycetidae</taxon>
        <taxon>Xylariales</taxon>
        <taxon>Xylariaceae</taxon>
        <taxon>Xylaria</taxon>
    </lineage>
</organism>
<dbReference type="AlphaFoldDB" id="A0A439CME2"/>
<evidence type="ECO:0000313" key="3">
    <source>
        <dbReference type="Proteomes" id="UP000286045"/>
    </source>
</evidence>